<dbReference type="Proteomes" id="UP000054018">
    <property type="component" value="Unassembled WGS sequence"/>
</dbReference>
<keyword evidence="2" id="KW-1185">Reference proteome</keyword>
<dbReference type="AlphaFoldDB" id="A0A0C9XZ37"/>
<proteinExistence type="predicted"/>
<dbReference type="OrthoDB" id="3187773at2759"/>
<gene>
    <name evidence="1" type="ORF">PISMIDRAFT_110731</name>
</gene>
<feature type="non-terminal residue" evidence="1">
    <location>
        <position position="1"/>
    </location>
</feature>
<reference evidence="2" key="2">
    <citation type="submission" date="2015-01" db="EMBL/GenBank/DDBJ databases">
        <title>Evolutionary Origins and Diversification of the Mycorrhizal Mutualists.</title>
        <authorList>
            <consortium name="DOE Joint Genome Institute"/>
            <consortium name="Mycorrhizal Genomics Consortium"/>
            <person name="Kohler A."/>
            <person name="Kuo A."/>
            <person name="Nagy L.G."/>
            <person name="Floudas D."/>
            <person name="Copeland A."/>
            <person name="Barry K.W."/>
            <person name="Cichocki N."/>
            <person name="Veneault-Fourrey C."/>
            <person name="LaButti K."/>
            <person name="Lindquist E.A."/>
            <person name="Lipzen A."/>
            <person name="Lundell T."/>
            <person name="Morin E."/>
            <person name="Murat C."/>
            <person name="Riley R."/>
            <person name="Ohm R."/>
            <person name="Sun H."/>
            <person name="Tunlid A."/>
            <person name="Henrissat B."/>
            <person name="Grigoriev I.V."/>
            <person name="Hibbett D.S."/>
            <person name="Martin F."/>
        </authorList>
    </citation>
    <scope>NUCLEOTIDE SEQUENCE [LARGE SCALE GENOMIC DNA]</scope>
    <source>
        <strain evidence="2">441</strain>
    </source>
</reference>
<sequence>YQCITNPDLDGMQGMDIAHIICFFCFTFHQTTYCCTLIQWFDHHGDCADEDTGMWVVKPSFTTGHQPNFAVIHVDTIFQAAHLIPVYGTSEIPHGIHPNTLYDVFKSFYINKFVDHHTFEIAF</sequence>
<evidence type="ECO:0000313" key="1">
    <source>
        <dbReference type="EMBL" id="KIK17805.1"/>
    </source>
</evidence>
<name>A0A0C9XZ37_9AGAM</name>
<accession>A0A0C9XZ37</accession>
<evidence type="ECO:0000313" key="2">
    <source>
        <dbReference type="Proteomes" id="UP000054018"/>
    </source>
</evidence>
<organism evidence="1 2">
    <name type="scientific">Pisolithus microcarpus 441</name>
    <dbReference type="NCBI Taxonomy" id="765257"/>
    <lineage>
        <taxon>Eukaryota</taxon>
        <taxon>Fungi</taxon>
        <taxon>Dikarya</taxon>
        <taxon>Basidiomycota</taxon>
        <taxon>Agaricomycotina</taxon>
        <taxon>Agaricomycetes</taxon>
        <taxon>Agaricomycetidae</taxon>
        <taxon>Boletales</taxon>
        <taxon>Sclerodermatineae</taxon>
        <taxon>Pisolithaceae</taxon>
        <taxon>Pisolithus</taxon>
    </lineage>
</organism>
<reference evidence="1 2" key="1">
    <citation type="submission" date="2014-04" db="EMBL/GenBank/DDBJ databases">
        <authorList>
            <consortium name="DOE Joint Genome Institute"/>
            <person name="Kuo A."/>
            <person name="Kohler A."/>
            <person name="Costa M.D."/>
            <person name="Nagy L.G."/>
            <person name="Floudas D."/>
            <person name="Copeland A."/>
            <person name="Barry K.W."/>
            <person name="Cichocki N."/>
            <person name="Veneault-Fourrey C."/>
            <person name="LaButti K."/>
            <person name="Lindquist E.A."/>
            <person name="Lipzen A."/>
            <person name="Lundell T."/>
            <person name="Morin E."/>
            <person name="Murat C."/>
            <person name="Sun H."/>
            <person name="Tunlid A."/>
            <person name="Henrissat B."/>
            <person name="Grigoriev I.V."/>
            <person name="Hibbett D.S."/>
            <person name="Martin F."/>
            <person name="Nordberg H.P."/>
            <person name="Cantor M.N."/>
            <person name="Hua S.X."/>
        </authorList>
    </citation>
    <scope>NUCLEOTIDE SEQUENCE [LARGE SCALE GENOMIC DNA]</scope>
    <source>
        <strain evidence="1 2">441</strain>
    </source>
</reference>
<protein>
    <submittedName>
        <fullName evidence="1">Uncharacterized protein</fullName>
    </submittedName>
</protein>
<dbReference type="STRING" id="765257.A0A0C9XZ37"/>
<dbReference type="EMBL" id="KN833819">
    <property type="protein sequence ID" value="KIK17805.1"/>
    <property type="molecule type" value="Genomic_DNA"/>
</dbReference>
<dbReference type="HOGENOM" id="CLU_006344_16_0_1"/>